<gene>
    <name evidence="1" type="ORF">METZ01_LOCUS152927</name>
</gene>
<reference evidence="1" key="1">
    <citation type="submission" date="2018-05" db="EMBL/GenBank/DDBJ databases">
        <authorList>
            <person name="Lanie J.A."/>
            <person name="Ng W.-L."/>
            <person name="Kazmierczak K.M."/>
            <person name="Andrzejewski T.M."/>
            <person name="Davidsen T.M."/>
            <person name="Wayne K.J."/>
            <person name="Tettelin H."/>
            <person name="Glass J.I."/>
            <person name="Rusch D."/>
            <person name="Podicherti R."/>
            <person name="Tsui H.-C.T."/>
            <person name="Winkler M.E."/>
        </authorList>
    </citation>
    <scope>NUCLEOTIDE SEQUENCE</scope>
</reference>
<protein>
    <recommendedName>
        <fullName evidence="2">Electron transfer flavoprotein alpha/beta-subunit N-terminal domain-containing protein</fullName>
    </recommendedName>
</protein>
<proteinExistence type="predicted"/>
<dbReference type="InterPro" id="IPR014729">
    <property type="entry name" value="Rossmann-like_a/b/a_fold"/>
</dbReference>
<name>A0A382AGF6_9ZZZZ</name>
<feature type="non-terminal residue" evidence="1">
    <location>
        <position position="40"/>
    </location>
</feature>
<accession>A0A382AGF6</accession>
<dbReference type="AlphaFoldDB" id="A0A382AGF6"/>
<sequence length="40" mass="4199">VDILVALENNSGSIHRMSLEALAAGQKLASEMNLSLSMLA</sequence>
<dbReference type="Gene3D" id="3.40.50.620">
    <property type="entry name" value="HUPs"/>
    <property type="match status" value="1"/>
</dbReference>
<organism evidence="1">
    <name type="scientific">marine metagenome</name>
    <dbReference type="NCBI Taxonomy" id="408172"/>
    <lineage>
        <taxon>unclassified sequences</taxon>
        <taxon>metagenomes</taxon>
        <taxon>ecological metagenomes</taxon>
    </lineage>
</organism>
<evidence type="ECO:0008006" key="2">
    <source>
        <dbReference type="Google" id="ProtNLM"/>
    </source>
</evidence>
<dbReference type="EMBL" id="UINC01025105">
    <property type="protein sequence ID" value="SVB00073.1"/>
    <property type="molecule type" value="Genomic_DNA"/>
</dbReference>
<feature type="non-terminal residue" evidence="1">
    <location>
        <position position="1"/>
    </location>
</feature>
<evidence type="ECO:0000313" key="1">
    <source>
        <dbReference type="EMBL" id="SVB00073.1"/>
    </source>
</evidence>